<dbReference type="EMBL" id="CP014782">
    <property type="protein sequence ID" value="AQS40574.1"/>
    <property type="molecule type" value="Genomic_DNA"/>
</dbReference>
<proteinExistence type="predicted"/>
<protein>
    <submittedName>
        <fullName evidence="1">Uncharacterized protein</fullName>
    </submittedName>
</protein>
<dbReference type="AlphaFoldDB" id="A0A1S6HYQ3"/>
<accession>A0A1S6HYQ3</accession>
<keyword evidence="2" id="KW-1185">Reference proteome</keyword>
<name>A0A1S6HYQ3_9GAMM</name>
<dbReference type="Proteomes" id="UP000189545">
    <property type="component" value="Chromosome"/>
</dbReference>
<dbReference type="KEGG" id="spsw:Sps_05511"/>
<sequence>MESIINFEEILDLVGSPENRLKRYRACVNEFDRLQYDDPFIKQIRLEIIHLEEQVKKLQPI</sequence>
<reference evidence="1 2" key="1">
    <citation type="submission" date="2016-03" db="EMBL/GenBank/DDBJ databases">
        <title>Complete genome sequence of Shewanella psychrophila WP2, a deep sea bacterium isolated from west Pacific sediment.</title>
        <authorList>
            <person name="Xu G."/>
            <person name="Jian H."/>
        </authorList>
    </citation>
    <scope>NUCLEOTIDE SEQUENCE [LARGE SCALE GENOMIC DNA]</scope>
    <source>
        <strain evidence="1 2">WP2</strain>
    </source>
</reference>
<organism evidence="1 2">
    <name type="scientific">Shewanella psychrophila</name>
    <dbReference type="NCBI Taxonomy" id="225848"/>
    <lineage>
        <taxon>Bacteria</taxon>
        <taxon>Pseudomonadati</taxon>
        <taxon>Pseudomonadota</taxon>
        <taxon>Gammaproteobacteria</taxon>
        <taxon>Alteromonadales</taxon>
        <taxon>Shewanellaceae</taxon>
        <taxon>Shewanella</taxon>
    </lineage>
</organism>
<evidence type="ECO:0000313" key="1">
    <source>
        <dbReference type="EMBL" id="AQS40574.1"/>
    </source>
</evidence>
<dbReference type="RefSeq" id="WP_077755350.1">
    <property type="nucleotide sequence ID" value="NZ_CP014782.1"/>
</dbReference>
<evidence type="ECO:0000313" key="2">
    <source>
        <dbReference type="Proteomes" id="UP000189545"/>
    </source>
</evidence>
<dbReference type="OrthoDB" id="6270616at2"/>
<gene>
    <name evidence="1" type="ORF">Sps_05511</name>
</gene>